<dbReference type="EMBL" id="JAPFFF010000045">
    <property type="protein sequence ID" value="KAK8840574.1"/>
    <property type="molecule type" value="Genomic_DNA"/>
</dbReference>
<dbReference type="SUPFAM" id="SSF54236">
    <property type="entry name" value="Ubiquitin-like"/>
    <property type="match status" value="1"/>
</dbReference>
<evidence type="ECO:0000313" key="4">
    <source>
        <dbReference type="EMBL" id="KAK8840574.1"/>
    </source>
</evidence>
<evidence type="ECO:0000313" key="3">
    <source>
        <dbReference type="EMBL" id="KAK8840573.1"/>
    </source>
</evidence>
<protein>
    <recommendedName>
        <fullName evidence="6">Ubiquitin-like domain-containing protein</fullName>
    </recommendedName>
</protein>
<name>A0ABR2H2Y6_9EUKA</name>
<dbReference type="Proteomes" id="UP001470230">
    <property type="component" value="Unassembled WGS sequence"/>
</dbReference>
<keyword evidence="5" id="KW-1185">Reference proteome</keyword>
<evidence type="ECO:0008006" key="6">
    <source>
        <dbReference type="Google" id="ProtNLM"/>
    </source>
</evidence>
<evidence type="ECO:0000313" key="1">
    <source>
        <dbReference type="EMBL" id="KAK8835037.1"/>
    </source>
</evidence>
<proteinExistence type="predicted"/>
<organism evidence="4 5">
    <name type="scientific">Tritrichomonas musculus</name>
    <dbReference type="NCBI Taxonomy" id="1915356"/>
    <lineage>
        <taxon>Eukaryota</taxon>
        <taxon>Metamonada</taxon>
        <taxon>Parabasalia</taxon>
        <taxon>Tritrichomonadida</taxon>
        <taxon>Tritrichomonadidae</taxon>
        <taxon>Tritrichomonas</taxon>
    </lineage>
</organism>
<evidence type="ECO:0000313" key="5">
    <source>
        <dbReference type="Proteomes" id="UP001470230"/>
    </source>
</evidence>
<gene>
    <name evidence="1" type="ORF">M9Y10_019432</name>
    <name evidence="2" type="ORF">M9Y10_019433</name>
    <name evidence="3" type="ORF">M9Y10_030783</name>
    <name evidence="4" type="ORF">M9Y10_030784</name>
</gene>
<dbReference type="InterPro" id="IPR029071">
    <property type="entry name" value="Ubiquitin-like_domsf"/>
</dbReference>
<accession>A0ABR2H2Y6</accession>
<sequence length="244" mass="28135">MELHHQTSNLECNLNINLINDRGINDKRNLTRNSFISTSTSIIVKATDTISTIFSILGISPTQNILIHKNNTLCPAFSFSFYKIRNNDTINIIETQNNFKNHDINTNNSFYPKEPKNNFEIYKSKQNSSKINKTKSINFLSIDDKEGFSQEIKDHIENEHEGSRNTCYFGTTNESNRLTDIHRFRIESNTKSFRKLCTRYFNLTKSNSSNLFNKPINNSLTSNFETVLPEKPSLPSTDFLPSFN</sequence>
<dbReference type="EMBL" id="JAPFFF010000247">
    <property type="protein sequence ID" value="KAK8835037.1"/>
    <property type="molecule type" value="Genomic_DNA"/>
</dbReference>
<evidence type="ECO:0000313" key="2">
    <source>
        <dbReference type="EMBL" id="KAK8835038.1"/>
    </source>
</evidence>
<dbReference type="EMBL" id="JAPFFF010000247">
    <property type="protein sequence ID" value="KAK8835038.1"/>
    <property type="molecule type" value="Genomic_DNA"/>
</dbReference>
<comment type="caution">
    <text evidence="4">The sequence shown here is derived from an EMBL/GenBank/DDBJ whole genome shotgun (WGS) entry which is preliminary data.</text>
</comment>
<dbReference type="EMBL" id="JAPFFF010000045">
    <property type="protein sequence ID" value="KAK8840573.1"/>
    <property type="molecule type" value="Genomic_DNA"/>
</dbReference>
<reference evidence="4 5" key="1">
    <citation type="submission" date="2024-04" db="EMBL/GenBank/DDBJ databases">
        <title>Tritrichomonas musculus Genome.</title>
        <authorList>
            <person name="Alves-Ferreira E."/>
            <person name="Grigg M."/>
            <person name="Lorenzi H."/>
            <person name="Galac M."/>
        </authorList>
    </citation>
    <scope>NUCLEOTIDE SEQUENCE [LARGE SCALE GENOMIC DNA]</scope>
    <source>
        <strain evidence="4 5">EAF2021</strain>
    </source>
</reference>